<keyword evidence="4 11" id="KW-0028">Amino-acid biosynthesis</keyword>
<dbReference type="GO" id="GO:0005506">
    <property type="term" value="F:iron ion binding"/>
    <property type="evidence" value="ECO:0007669"/>
    <property type="project" value="UniProtKB-UniRule"/>
</dbReference>
<feature type="binding site" evidence="11">
    <location>
        <position position="134"/>
    </location>
    <ligand>
        <name>Ni(2+)</name>
        <dbReference type="ChEBI" id="CHEBI:49786"/>
        <note>for nickel-dependent acireductone dioxygenase activity</note>
    </ligand>
</feature>
<comment type="caution">
    <text evidence="12">The sequence shown here is derived from an EMBL/GenBank/DDBJ whole genome shotgun (WGS) entry which is preliminary data.</text>
</comment>
<keyword evidence="2 11" id="KW-0963">Cytoplasm</keyword>
<accession>A0ABD0KTF5</accession>
<evidence type="ECO:0000256" key="10">
    <source>
        <dbReference type="ARBA" id="ARBA00023242"/>
    </source>
</evidence>
<dbReference type="Pfam" id="PF03079">
    <property type="entry name" value="ARD"/>
    <property type="match status" value="1"/>
</dbReference>
<evidence type="ECO:0000256" key="8">
    <source>
        <dbReference type="ARBA" id="ARBA00023004"/>
    </source>
</evidence>
<dbReference type="InterPro" id="IPR011051">
    <property type="entry name" value="RmlC_Cupin_sf"/>
</dbReference>
<evidence type="ECO:0000313" key="12">
    <source>
        <dbReference type="EMBL" id="KAK7490366.1"/>
    </source>
</evidence>
<keyword evidence="8 11" id="KW-0408">Iron</keyword>
<comment type="cofactor">
    <cofactor evidence="11">
        <name>Fe(2+)</name>
        <dbReference type="ChEBI" id="CHEBI:29033"/>
    </cofactor>
    <cofactor evidence="11">
        <name>Ni(2+)</name>
        <dbReference type="ChEBI" id="CHEBI:49786"/>
    </cofactor>
    <text evidence="11">Binds either 1 Fe or Ni cation per monomer. Iron-binding promotes an acireductone dioxygenase reaction producing 2-keto-4-methylthiobutyrate, while nickel-binding promotes an acireductone dioxygenase reaction producing 3-(methylsulfanyl)propanoate.</text>
</comment>
<comment type="catalytic activity">
    <reaction evidence="11">
        <text>1,2-dihydroxy-5-(methylsulfanyl)pent-1-en-3-one + O2 = 3-(methylsulfanyl)propanoate + CO + formate + 2 H(+)</text>
        <dbReference type="Rhea" id="RHEA:14161"/>
        <dbReference type="ChEBI" id="CHEBI:15378"/>
        <dbReference type="ChEBI" id="CHEBI:15379"/>
        <dbReference type="ChEBI" id="CHEBI:15740"/>
        <dbReference type="ChEBI" id="CHEBI:17245"/>
        <dbReference type="ChEBI" id="CHEBI:49016"/>
        <dbReference type="ChEBI" id="CHEBI:49252"/>
        <dbReference type="EC" id="1.13.11.53"/>
    </reaction>
</comment>
<gene>
    <name evidence="12" type="ORF">BaRGS_00018345</name>
</gene>
<keyword evidence="3 11" id="KW-0533">Nickel</keyword>
<evidence type="ECO:0000256" key="3">
    <source>
        <dbReference type="ARBA" id="ARBA00022596"/>
    </source>
</evidence>
<organism evidence="12 13">
    <name type="scientific">Batillaria attramentaria</name>
    <dbReference type="NCBI Taxonomy" id="370345"/>
    <lineage>
        <taxon>Eukaryota</taxon>
        <taxon>Metazoa</taxon>
        <taxon>Spiralia</taxon>
        <taxon>Lophotrochozoa</taxon>
        <taxon>Mollusca</taxon>
        <taxon>Gastropoda</taxon>
        <taxon>Caenogastropoda</taxon>
        <taxon>Sorbeoconcha</taxon>
        <taxon>Cerithioidea</taxon>
        <taxon>Batillariidae</taxon>
        <taxon>Batillaria</taxon>
    </lineage>
</organism>
<dbReference type="GO" id="GO:0016151">
    <property type="term" value="F:nickel cation binding"/>
    <property type="evidence" value="ECO:0007669"/>
    <property type="project" value="UniProtKB-UniRule"/>
</dbReference>
<dbReference type="GO" id="GO:0019509">
    <property type="term" value="P:L-methionine salvage from methylthioadenosine"/>
    <property type="evidence" value="ECO:0007669"/>
    <property type="project" value="UniProtKB-UniRule"/>
</dbReference>
<evidence type="ECO:0000256" key="7">
    <source>
        <dbReference type="ARBA" id="ARBA00023002"/>
    </source>
</evidence>
<evidence type="ECO:0000256" key="11">
    <source>
        <dbReference type="HAMAP-Rule" id="MF_03154"/>
    </source>
</evidence>
<dbReference type="EMBL" id="JACVVK020000127">
    <property type="protein sequence ID" value="KAK7490366.1"/>
    <property type="molecule type" value="Genomic_DNA"/>
</dbReference>
<dbReference type="Proteomes" id="UP001519460">
    <property type="component" value="Unassembled WGS sequence"/>
</dbReference>
<dbReference type="PANTHER" id="PTHR23418">
    <property type="entry name" value="ACIREDUCTONE DIOXYGENASE"/>
    <property type="match status" value="1"/>
</dbReference>
<dbReference type="CDD" id="cd02232">
    <property type="entry name" value="cupin_ARD"/>
    <property type="match status" value="1"/>
</dbReference>
<comment type="pathway">
    <text evidence="11">Amino-acid biosynthesis; L-methionine biosynthesis via salvage pathway; L-methionine from S-methyl-5-thio-alpha-D-ribose 1-phosphate: step 5/6.</text>
</comment>
<name>A0ABD0KTF5_9CAEN</name>
<comment type="similarity">
    <text evidence="11">Belongs to the acireductone dioxygenase (ARD) family.</text>
</comment>
<proteinExistence type="inferred from homology"/>
<dbReference type="EC" id="1.13.11.54" evidence="11"/>
<feature type="binding site" evidence="11">
    <location>
        <position position="95"/>
    </location>
    <ligand>
        <name>Fe(2+)</name>
        <dbReference type="ChEBI" id="CHEBI:29033"/>
        <note>for iron-dependent acireductone dioxygenase activity</note>
    </ligand>
</feature>
<dbReference type="InterPro" id="IPR014710">
    <property type="entry name" value="RmlC-like_jellyroll"/>
</dbReference>
<comment type="function">
    <text evidence="11">Catalyzes 2 different reactions between oxygen and the acireductone 1,2-dihydroxy-3-keto-5-methylthiopentene (DHK-MTPene) depending upon the metal bound in the active site. Fe-containing acireductone dioxygenase (Fe-ARD) produces formate and 2-keto-4-methylthiobutyrate (KMTB), the alpha-ketoacid precursor of methionine in the methionine recycle pathway. Ni-containing acireductone dioxygenase (Ni-ARD) produces methylthiopropionate, carbon monoxide and formate, and does not lie on the methionine recycle pathway.</text>
</comment>
<evidence type="ECO:0000256" key="1">
    <source>
        <dbReference type="ARBA" id="ARBA00000428"/>
    </source>
</evidence>
<feature type="binding site" evidence="11">
    <location>
        <position position="134"/>
    </location>
    <ligand>
        <name>Fe(2+)</name>
        <dbReference type="ChEBI" id="CHEBI:29033"/>
        <note>for iron-dependent acireductone dioxygenase activity</note>
    </ligand>
</feature>
<dbReference type="PANTHER" id="PTHR23418:SF0">
    <property type="entry name" value="ACIREDUCTONE DIOXYGENASE"/>
    <property type="match status" value="1"/>
</dbReference>
<dbReference type="AlphaFoldDB" id="A0ABD0KTF5"/>
<evidence type="ECO:0000256" key="9">
    <source>
        <dbReference type="ARBA" id="ARBA00023167"/>
    </source>
</evidence>
<dbReference type="InterPro" id="IPR004313">
    <property type="entry name" value="ARD"/>
</dbReference>
<comment type="catalytic activity">
    <reaction evidence="1 11">
        <text>1,2-dihydroxy-5-(methylsulfanyl)pent-1-en-3-one + O2 = 4-methylsulfanyl-2-oxobutanoate + formate + 2 H(+)</text>
        <dbReference type="Rhea" id="RHEA:24504"/>
        <dbReference type="ChEBI" id="CHEBI:15378"/>
        <dbReference type="ChEBI" id="CHEBI:15379"/>
        <dbReference type="ChEBI" id="CHEBI:15740"/>
        <dbReference type="ChEBI" id="CHEBI:16723"/>
        <dbReference type="ChEBI" id="CHEBI:49252"/>
        <dbReference type="EC" id="1.13.11.54"/>
    </reaction>
</comment>
<comment type="subcellular location">
    <subcellularLocation>
        <location evidence="11">Cytoplasm</location>
    </subcellularLocation>
    <subcellularLocation>
        <location evidence="11">Nucleus</location>
    </subcellularLocation>
</comment>
<dbReference type="GO" id="GO:0010308">
    <property type="term" value="F:acireductone dioxygenase (Ni2+-requiring) activity"/>
    <property type="evidence" value="ECO:0007669"/>
    <property type="project" value="UniProtKB-UniRule"/>
</dbReference>
<dbReference type="SUPFAM" id="SSF51182">
    <property type="entry name" value="RmlC-like cupins"/>
    <property type="match status" value="1"/>
</dbReference>
<dbReference type="Gene3D" id="2.60.120.10">
    <property type="entry name" value="Jelly Rolls"/>
    <property type="match status" value="1"/>
</dbReference>
<dbReference type="EC" id="1.13.11.53" evidence="11"/>
<evidence type="ECO:0000256" key="4">
    <source>
        <dbReference type="ARBA" id="ARBA00022605"/>
    </source>
</evidence>
<evidence type="ECO:0000256" key="6">
    <source>
        <dbReference type="ARBA" id="ARBA00022964"/>
    </source>
</evidence>
<feature type="binding site" evidence="11">
    <location>
        <position position="91"/>
    </location>
    <ligand>
        <name>Ni(2+)</name>
        <dbReference type="ChEBI" id="CHEBI:49786"/>
        <note>for nickel-dependent acireductone dioxygenase activity</note>
    </ligand>
</feature>
<keyword evidence="6 11" id="KW-0223">Dioxygenase</keyword>
<evidence type="ECO:0000256" key="5">
    <source>
        <dbReference type="ARBA" id="ARBA00022723"/>
    </source>
</evidence>
<keyword evidence="9 11" id="KW-0486">Methionine biosynthesis</keyword>
<dbReference type="InterPro" id="IPR027496">
    <property type="entry name" value="ARD_euk"/>
</dbReference>
<dbReference type="GO" id="GO:0005634">
    <property type="term" value="C:nucleus"/>
    <property type="evidence" value="ECO:0007669"/>
    <property type="project" value="UniProtKB-SubCell"/>
</dbReference>
<feature type="binding site" evidence="11">
    <location>
        <position position="89"/>
    </location>
    <ligand>
        <name>Ni(2+)</name>
        <dbReference type="ChEBI" id="CHEBI:49786"/>
        <note>for nickel-dependent acireductone dioxygenase activity</note>
    </ligand>
</feature>
<dbReference type="GO" id="GO:0010309">
    <property type="term" value="F:acireductone dioxygenase [iron(II)-requiring] activity"/>
    <property type="evidence" value="ECO:0007669"/>
    <property type="project" value="UniProtKB-UniRule"/>
</dbReference>
<evidence type="ECO:0000256" key="2">
    <source>
        <dbReference type="ARBA" id="ARBA00022490"/>
    </source>
</evidence>
<keyword evidence="5 11" id="KW-0479">Metal-binding</keyword>
<evidence type="ECO:0000313" key="13">
    <source>
        <dbReference type="Proteomes" id="UP001519460"/>
    </source>
</evidence>
<dbReference type="GO" id="GO:0005737">
    <property type="term" value="C:cytoplasm"/>
    <property type="evidence" value="ECO:0007669"/>
    <property type="project" value="UniProtKB-SubCell"/>
</dbReference>
<protein>
    <recommendedName>
        <fullName evidence="11">Acireductone dioxygenase</fullName>
    </recommendedName>
    <alternativeName>
        <fullName evidence="11">Acireductone dioxygenase (Fe(2+)-requiring)</fullName>
        <shortName evidence="11">ARD'</shortName>
        <shortName evidence="11">Fe-ARD</shortName>
        <ecNumber evidence="11">1.13.11.54</ecNumber>
    </alternativeName>
    <alternativeName>
        <fullName evidence="11">Acireductone dioxygenase (Ni(2+)-requiring)</fullName>
        <shortName evidence="11">ARD</shortName>
        <shortName evidence="11">Ni-ARD</shortName>
        <ecNumber evidence="11">1.13.11.53</ecNumber>
    </alternativeName>
</protein>
<reference evidence="12 13" key="1">
    <citation type="journal article" date="2023" name="Sci. Data">
        <title>Genome assembly of the Korean intertidal mud-creeper Batillaria attramentaria.</title>
        <authorList>
            <person name="Patra A.K."/>
            <person name="Ho P.T."/>
            <person name="Jun S."/>
            <person name="Lee S.J."/>
            <person name="Kim Y."/>
            <person name="Won Y.J."/>
        </authorList>
    </citation>
    <scope>NUCLEOTIDE SEQUENCE [LARGE SCALE GENOMIC DNA]</scope>
    <source>
        <strain evidence="12">Wonlab-2016</strain>
    </source>
</reference>
<feature type="binding site" evidence="11">
    <location>
        <position position="95"/>
    </location>
    <ligand>
        <name>Ni(2+)</name>
        <dbReference type="ChEBI" id="CHEBI:49786"/>
        <note>for nickel-dependent acireductone dioxygenase activity</note>
    </ligand>
</feature>
<sequence length="184" mass="22136">METLRAWYRDDVEENLQDLHQKDSTRTLTPEEVFEKSGLRYWRIERSEDEDEQTKLKQEGNYNHFDWLDVSRETLPDYDEKLKSFYREHLHKDEEIRLITAGSCFFEIRDYSDQWIRLHLRKGDLINLPPGVYHRMTLDASNYVKMLRLYSEVPQWVAVNRPEGDCHPARQQYLNSIPTQVAAK</sequence>
<keyword evidence="13" id="KW-1185">Reference proteome</keyword>
<feature type="binding site" evidence="11">
    <location>
        <position position="91"/>
    </location>
    <ligand>
        <name>Fe(2+)</name>
        <dbReference type="ChEBI" id="CHEBI:29033"/>
        <note>for iron-dependent acireductone dioxygenase activity</note>
    </ligand>
</feature>
<feature type="binding site" evidence="11">
    <location>
        <position position="89"/>
    </location>
    <ligand>
        <name>Fe(2+)</name>
        <dbReference type="ChEBI" id="CHEBI:29033"/>
        <note>for iron-dependent acireductone dioxygenase activity</note>
    </ligand>
</feature>
<dbReference type="FunFam" id="2.60.120.10:FF:000099">
    <property type="entry name" value="1,2-dihydroxy-3-keto-5-methylthiopentene dioxygenase"/>
    <property type="match status" value="1"/>
</dbReference>
<keyword evidence="7 11" id="KW-0560">Oxidoreductase</keyword>
<keyword evidence="10 11" id="KW-0539">Nucleus</keyword>
<dbReference type="HAMAP" id="MF_03154">
    <property type="entry name" value="Salvage_MtnD_euk"/>
    <property type="match status" value="1"/>
</dbReference>